<dbReference type="RefSeq" id="WP_070877106.1">
    <property type="nucleotide sequence ID" value="NZ_CAJFZX010000008.1"/>
</dbReference>
<dbReference type="EMBL" id="WKKF01000001">
    <property type="protein sequence ID" value="MRX53367.1"/>
    <property type="molecule type" value="Genomic_DNA"/>
</dbReference>
<name>A0A6I2M7D0_9BACI</name>
<dbReference type="InterPro" id="IPR034660">
    <property type="entry name" value="DinB/YfiT-like"/>
</dbReference>
<reference evidence="2 3" key="1">
    <citation type="submission" date="2019-11" db="EMBL/GenBank/DDBJ databases">
        <title>Bacillus idriensis genome.</title>
        <authorList>
            <person name="Konopka E.N."/>
            <person name="Newman J.D."/>
        </authorList>
    </citation>
    <scope>NUCLEOTIDE SEQUENCE [LARGE SCALE GENOMIC DNA]</scope>
    <source>
        <strain evidence="2 3">DSM 19097</strain>
    </source>
</reference>
<keyword evidence="3" id="KW-1185">Reference proteome</keyword>
<evidence type="ECO:0000259" key="1">
    <source>
        <dbReference type="Pfam" id="PF12867"/>
    </source>
</evidence>
<dbReference type="Gene3D" id="1.20.120.450">
    <property type="entry name" value="dinb family like domain"/>
    <property type="match status" value="1"/>
</dbReference>
<gene>
    <name evidence="2" type="ORF">GJU41_05240</name>
</gene>
<comment type="caution">
    <text evidence="2">The sequence shown here is derived from an EMBL/GenBank/DDBJ whole genome shotgun (WGS) entry which is preliminary data.</text>
</comment>
<dbReference type="AlphaFoldDB" id="A0A6I2M7D0"/>
<evidence type="ECO:0000313" key="2">
    <source>
        <dbReference type="EMBL" id="MRX53367.1"/>
    </source>
</evidence>
<evidence type="ECO:0000313" key="3">
    <source>
        <dbReference type="Proteomes" id="UP000441585"/>
    </source>
</evidence>
<dbReference type="Pfam" id="PF12867">
    <property type="entry name" value="DinB_2"/>
    <property type="match status" value="1"/>
</dbReference>
<organism evidence="2 3">
    <name type="scientific">Metabacillus idriensis</name>
    <dbReference type="NCBI Taxonomy" id="324768"/>
    <lineage>
        <taxon>Bacteria</taxon>
        <taxon>Bacillati</taxon>
        <taxon>Bacillota</taxon>
        <taxon>Bacilli</taxon>
        <taxon>Bacillales</taxon>
        <taxon>Bacillaceae</taxon>
        <taxon>Metabacillus</taxon>
    </lineage>
</organism>
<feature type="domain" description="DinB-like" evidence="1">
    <location>
        <begin position="21"/>
        <end position="148"/>
    </location>
</feature>
<dbReference type="InterPro" id="IPR024775">
    <property type="entry name" value="DinB-like"/>
</dbReference>
<sequence>MKTMEEMKTHYNSFDSWILSLKQMSNEEWFHPIQKGKWSAAEIVSHLIAWDRFTLDQRLGKLKENAVLDPFPDFQSVNDRAAEYANSGITKDELIAEFMEVRSAAVEGFLKFDGEEHQFHFKIGNHPFTIASYMEDFIGHDLHHKAQINAFLEKNESTGKA</sequence>
<protein>
    <submittedName>
        <fullName evidence="2">DinB family protein</fullName>
    </submittedName>
</protein>
<dbReference type="SUPFAM" id="SSF109854">
    <property type="entry name" value="DinB/YfiT-like putative metalloenzymes"/>
    <property type="match status" value="1"/>
</dbReference>
<proteinExistence type="predicted"/>
<accession>A0A6I2M7D0</accession>
<dbReference type="Proteomes" id="UP000441585">
    <property type="component" value="Unassembled WGS sequence"/>
</dbReference>